<feature type="binding site" evidence="5 7">
    <location>
        <position position="314"/>
    </location>
    <ligand>
        <name>substrate</name>
    </ligand>
</feature>
<dbReference type="HOGENOM" id="CLU_028393_2_1_9"/>
<evidence type="ECO:0000313" key="9">
    <source>
        <dbReference type="EMBL" id="EEW92797.1"/>
    </source>
</evidence>
<dbReference type="RefSeq" id="WP_006703556.1">
    <property type="nucleotide sequence ID" value="NZ_KI391971.1"/>
</dbReference>
<dbReference type="SUPFAM" id="SSF51419">
    <property type="entry name" value="PLP-binding barrel"/>
    <property type="match status" value="1"/>
</dbReference>
<dbReference type="InterPro" id="IPR020622">
    <property type="entry name" value="Ala_racemase_pyridoxalP-BS"/>
</dbReference>
<reference evidence="9" key="2">
    <citation type="submission" date="2011-10" db="EMBL/GenBank/DDBJ databases">
        <title>The Genome Sequence of Granulicatella elegans ATCC 700633.</title>
        <authorList>
            <consortium name="The Broad Institute Genome Sequencing Platform"/>
            <consortium name="The Broad Institute Genome Sequencing Center for Infectious Disease"/>
            <person name="Earl A."/>
            <person name="Ward D."/>
            <person name="Feldgarden M."/>
            <person name="Gevers D."/>
            <person name="Sibley C.D."/>
            <person name="Field T.R."/>
            <person name="Grinwis M."/>
            <person name="Eshaghurshan C.S."/>
            <person name="Surette M.G."/>
            <person name="Young S.K."/>
            <person name="Zeng Q."/>
            <person name="Gargeya S."/>
            <person name="Fitzgerald M."/>
            <person name="Haas B."/>
            <person name="Abouelleil A."/>
            <person name="Alvarado L."/>
            <person name="Arachchi H.M."/>
            <person name="Berlin A."/>
            <person name="Brown A."/>
            <person name="Chapman S.B."/>
            <person name="Chen Z."/>
            <person name="Dunbar C."/>
            <person name="Freedman E."/>
            <person name="Gearin G."/>
            <person name="Goldberg J."/>
            <person name="Griggs A."/>
            <person name="Gujja S."/>
            <person name="Heiman D."/>
            <person name="Howarth C."/>
            <person name="Larson L."/>
            <person name="Lui A."/>
            <person name="MacDonald P.J.P."/>
            <person name="Montmayeur A."/>
            <person name="Murphy C."/>
            <person name="Neiman D."/>
            <person name="Pearson M."/>
            <person name="Priest M."/>
            <person name="Roberts A."/>
            <person name="Saif S."/>
            <person name="Shea T."/>
            <person name="Shenoy N."/>
            <person name="Sisk P."/>
            <person name="Stolte C."/>
            <person name="Sykes S."/>
            <person name="Wortman J."/>
            <person name="Nusbaum C."/>
            <person name="Birren B."/>
        </authorList>
    </citation>
    <scope>NUCLEOTIDE SEQUENCE [LARGE SCALE GENOMIC DNA]</scope>
    <source>
        <strain evidence="9">ATCC 700633</strain>
    </source>
</reference>
<dbReference type="eggNOG" id="COG0787">
    <property type="taxonomic scope" value="Bacteria"/>
</dbReference>
<dbReference type="Pfam" id="PF00842">
    <property type="entry name" value="Ala_racemase_C"/>
    <property type="match status" value="1"/>
</dbReference>
<dbReference type="PROSITE" id="PS00395">
    <property type="entry name" value="ALANINE_RACEMASE"/>
    <property type="match status" value="1"/>
</dbReference>
<dbReference type="Pfam" id="PF01168">
    <property type="entry name" value="Ala_racemase_N"/>
    <property type="match status" value="1"/>
</dbReference>
<comment type="cofactor">
    <cofactor evidence="2 5 6">
        <name>pyridoxal 5'-phosphate</name>
        <dbReference type="ChEBI" id="CHEBI:597326"/>
    </cofactor>
</comment>
<evidence type="ECO:0000313" key="10">
    <source>
        <dbReference type="Proteomes" id="UP000002939"/>
    </source>
</evidence>
<dbReference type="InterPro" id="IPR029066">
    <property type="entry name" value="PLP-binding_barrel"/>
</dbReference>
<dbReference type="GO" id="GO:0005829">
    <property type="term" value="C:cytosol"/>
    <property type="evidence" value="ECO:0007669"/>
    <property type="project" value="TreeGrafter"/>
</dbReference>
<dbReference type="UniPathway" id="UPA00042">
    <property type="reaction ID" value="UER00497"/>
</dbReference>
<evidence type="ECO:0000256" key="1">
    <source>
        <dbReference type="ARBA" id="ARBA00000316"/>
    </source>
</evidence>
<evidence type="ECO:0000256" key="2">
    <source>
        <dbReference type="ARBA" id="ARBA00001933"/>
    </source>
</evidence>
<keyword evidence="10" id="KW-1185">Reference proteome</keyword>
<feature type="binding site" evidence="5 7">
    <location>
        <position position="136"/>
    </location>
    <ligand>
        <name>substrate</name>
    </ligand>
</feature>
<dbReference type="Gene3D" id="3.20.20.10">
    <property type="entry name" value="Alanine racemase"/>
    <property type="match status" value="1"/>
</dbReference>
<dbReference type="FunFam" id="3.20.20.10:FF:000002">
    <property type="entry name" value="Alanine racemase"/>
    <property type="match status" value="1"/>
</dbReference>
<dbReference type="EMBL" id="ACRF02000005">
    <property type="protein sequence ID" value="EEW92797.1"/>
    <property type="molecule type" value="Genomic_DNA"/>
</dbReference>
<dbReference type="OrthoDB" id="9813814at2"/>
<dbReference type="HAMAP" id="MF_01201">
    <property type="entry name" value="Ala_racemase"/>
    <property type="match status" value="1"/>
</dbReference>
<accession>D0BMU3</accession>
<feature type="active site" description="Proton acceptor; specific for L-alanine" evidence="5">
    <location>
        <position position="267"/>
    </location>
</feature>
<comment type="caution">
    <text evidence="9">The sequence shown here is derived from an EMBL/GenBank/DDBJ whole genome shotgun (WGS) entry which is preliminary data.</text>
</comment>
<dbReference type="PANTHER" id="PTHR30511">
    <property type="entry name" value="ALANINE RACEMASE"/>
    <property type="match status" value="1"/>
</dbReference>
<gene>
    <name evidence="9" type="ORF">HMPREF0446_01278</name>
</gene>
<keyword evidence="3 5" id="KW-0663">Pyridoxal phosphate</keyword>
<organism evidence="9 10">
    <name type="scientific">Granulicatella elegans ATCC 700633</name>
    <dbReference type="NCBI Taxonomy" id="626369"/>
    <lineage>
        <taxon>Bacteria</taxon>
        <taxon>Bacillati</taxon>
        <taxon>Bacillota</taxon>
        <taxon>Bacilli</taxon>
        <taxon>Lactobacillales</taxon>
        <taxon>Carnobacteriaceae</taxon>
        <taxon>Granulicatella</taxon>
    </lineage>
</organism>
<dbReference type="GO" id="GO:0030170">
    <property type="term" value="F:pyridoxal phosphate binding"/>
    <property type="evidence" value="ECO:0007669"/>
    <property type="project" value="UniProtKB-UniRule"/>
</dbReference>
<dbReference type="FunFam" id="2.40.37.10:FF:000006">
    <property type="entry name" value="Alanine racemase"/>
    <property type="match status" value="1"/>
</dbReference>
<comment type="function">
    <text evidence="5">Catalyzes the interconversion of L-alanine and D-alanine. May also act on other amino acids.</text>
</comment>
<feature type="modified residue" description="N6-(pyridoxal phosphate)lysine" evidence="5 6">
    <location>
        <position position="39"/>
    </location>
</feature>
<comment type="catalytic activity">
    <reaction evidence="1 5">
        <text>L-alanine = D-alanine</text>
        <dbReference type="Rhea" id="RHEA:20249"/>
        <dbReference type="ChEBI" id="CHEBI:57416"/>
        <dbReference type="ChEBI" id="CHEBI:57972"/>
        <dbReference type="EC" id="5.1.1.1"/>
    </reaction>
</comment>
<evidence type="ECO:0000256" key="5">
    <source>
        <dbReference type="HAMAP-Rule" id="MF_01201"/>
    </source>
</evidence>
<sequence>MFPAIHRNTRVIVHLNAIKQNIKAVKDHYPNTDIFAVVKANAYGHGMMEVAKAAHEEGVAGFCIALLDEAIQLRQEGFQEPILILGISRLEDVPILCDYRISTTVSSLDWLEKAQTLIPDGKQLIVHLAIDTGMGRIGVRTPEQVQEIEQFLREHDSQFVFEGIFTHFATADEADTSQFEQQLKSFNECVEALEQRPTYVHCSNSAAAIWHEGLTTNVIRWGIGLYGLNPSNGGLRLPDTLPLEKALTWETEIVFVKQLHAGDTISYGATYTCSDDEWIATLPVGYADGYLRAYAPGEVIVSGVRCPIVGRVCMDQCMIRLPYEIPVGTKVTLLGKNGNERITAEELSHRSHTISYESLCLISDRVPRSYK</sequence>
<evidence type="ECO:0000256" key="4">
    <source>
        <dbReference type="ARBA" id="ARBA00023235"/>
    </source>
</evidence>
<dbReference type="GO" id="GO:0030632">
    <property type="term" value="P:D-alanine biosynthetic process"/>
    <property type="evidence" value="ECO:0007669"/>
    <property type="project" value="UniProtKB-UniRule"/>
</dbReference>
<dbReference type="PRINTS" id="PR00992">
    <property type="entry name" value="ALARACEMASE"/>
</dbReference>
<dbReference type="SUPFAM" id="SSF50621">
    <property type="entry name" value="Alanine racemase C-terminal domain-like"/>
    <property type="match status" value="1"/>
</dbReference>
<evidence type="ECO:0000256" key="6">
    <source>
        <dbReference type="PIRSR" id="PIRSR600821-50"/>
    </source>
</evidence>
<protein>
    <recommendedName>
        <fullName evidence="5">Alanine racemase</fullName>
        <ecNumber evidence="5">5.1.1.1</ecNumber>
    </recommendedName>
</protein>
<dbReference type="InterPro" id="IPR009006">
    <property type="entry name" value="Ala_racemase/Decarboxylase_C"/>
</dbReference>
<dbReference type="GO" id="GO:0008784">
    <property type="term" value="F:alanine racemase activity"/>
    <property type="evidence" value="ECO:0007669"/>
    <property type="project" value="UniProtKB-UniRule"/>
</dbReference>
<comment type="similarity">
    <text evidence="5">Belongs to the alanine racemase family.</text>
</comment>
<dbReference type="InterPro" id="IPR000821">
    <property type="entry name" value="Ala_racemase"/>
</dbReference>
<dbReference type="SMART" id="SM01005">
    <property type="entry name" value="Ala_racemase_C"/>
    <property type="match status" value="1"/>
</dbReference>
<dbReference type="NCBIfam" id="TIGR00492">
    <property type="entry name" value="alr"/>
    <property type="match status" value="1"/>
</dbReference>
<dbReference type="Gene3D" id="2.40.37.10">
    <property type="entry name" value="Lyase, Ornithine Decarboxylase, Chain A, domain 1"/>
    <property type="match status" value="1"/>
</dbReference>
<dbReference type="PANTHER" id="PTHR30511:SF0">
    <property type="entry name" value="ALANINE RACEMASE, CATABOLIC-RELATED"/>
    <property type="match status" value="1"/>
</dbReference>
<evidence type="ECO:0000256" key="7">
    <source>
        <dbReference type="PIRSR" id="PIRSR600821-52"/>
    </source>
</evidence>
<proteinExistence type="inferred from homology"/>
<dbReference type="Proteomes" id="UP000002939">
    <property type="component" value="Unassembled WGS sequence"/>
</dbReference>
<feature type="active site" description="Proton acceptor; specific for D-alanine" evidence="5">
    <location>
        <position position="39"/>
    </location>
</feature>
<dbReference type="AlphaFoldDB" id="D0BMU3"/>
<dbReference type="InterPro" id="IPR001608">
    <property type="entry name" value="Ala_racemase_N"/>
</dbReference>
<evidence type="ECO:0000256" key="3">
    <source>
        <dbReference type="ARBA" id="ARBA00022898"/>
    </source>
</evidence>
<dbReference type="STRING" id="626369.HMPREF0446_01278"/>
<dbReference type="CDD" id="cd00430">
    <property type="entry name" value="PLPDE_III_AR"/>
    <property type="match status" value="1"/>
</dbReference>
<dbReference type="EC" id="5.1.1.1" evidence="5"/>
<reference evidence="9" key="1">
    <citation type="submission" date="2009-09" db="EMBL/GenBank/DDBJ databases">
        <authorList>
            <consortium name="The Broad Institute Genome Sequencing Platform"/>
            <person name="Ward D."/>
            <person name="Feldgarden M."/>
            <person name="Earl A."/>
            <person name="Young S.K."/>
            <person name="Zeng Q."/>
            <person name="Koehrsen M."/>
            <person name="Alvarado L."/>
            <person name="Berlin A."/>
            <person name="Bochicchio J."/>
            <person name="Borenstein D."/>
            <person name="Chapman S.B."/>
            <person name="Chen Z."/>
            <person name="Engels R."/>
            <person name="Freedman E."/>
            <person name="Gellesch M."/>
            <person name="Goldberg J."/>
            <person name="Griggs A."/>
            <person name="Gujja S."/>
            <person name="Heilman E."/>
            <person name="Heiman D."/>
            <person name="Hepburn T."/>
            <person name="Howarth C."/>
            <person name="Jen D."/>
            <person name="Larson L."/>
            <person name="Lewis B."/>
            <person name="Mehta T."/>
            <person name="Park D."/>
            <person name="Pearson M."/>
            <person name="Roberts A."/>
            <person name="Saif S."/>
            <person name="Shea T."/>
            <person name="Shenoy N."/>
            <person name="Sisk P."/>
            <person name="Stolte C."/>
            <person name="Sykes S."/>
            <person name="Thomson T."/>
            <person name="Walk T."/>
            <person name="White J."/>
            <person name="Yandava C."/>
            <person name="Sibley C.D."/>
            <person name="Field T.R."/>
            <person name="Grinwis M."/>
            <person name="Eshaghurshan C.S."/>
            <person name="Surette M.G."/>
            <person name="Haas B."/>
            <person name="Nusbaum C."/>
            <person name="Birren B."/>
        </authorList>
    </citation>
    <scope>NUCLEOTIDE SEQUENCE [LARGE SCALE GENOMIC DNA]</scope>
    <source>
        <strain evidence="9">ATCC 700633</strain>
    </source>
</reference>
<name>D0BMU3_9LACT</name>
<dbReference type="GO" id="GO:0009252">
    <property type="term" value="P:peptidoglycan biosynthetic process"/>
    <property type="evidence" value="ECO:0007669"/>
    <property type="project" value="TreeGrafter"/>
</dbReference>
<feature type="domain" description="Alanine racemase C-terminal" evidence="8">
    <location>
        <begin position="246"/>
        <end position="371"/>
    </location>
</feature>
<evidence type="ECO:0000259" key="8">
    <source>
        <dbReference type="SMART" id="SM01005"/>
    </source>
</evidence>
<dbReference type="InterPro" id="IPR011079">
    <property type="entry name" value="Ala_racemase_C"/>
</dbReference>
<keyword evidence="4 5" id="KW-0413">Isomerase</keyword>
<comment type="pathway">
    <text evidence="5">Amino-acid biosynthesis; D-alanine biosynthesis; D-alanine from L-alanine: step 1/1.</text>
</comment>